<evidence type="ECO:0000313" key="2">
    <source>
        <dbReference type="Proteomes" id="UP001482620"/>
    </source>
</evidence>
<comment type="caution">
    <text evidence="1">The sequence shown here is derived from an EMBL/GenBank/DDBJ whole genome shotgun (WGS) entry which is preliminary data.</text>
</comment>
<organism evidence="1 2">
    <name type="scientific">Ilyodon furcidens</name>
    <name type="common">goldbreast splitfin</name>
    <dbReference type="NCBI Taxonomy" id="33524"/>
    <lineage>
        <taxon>Eukaryota</taxon>
        <taxon>Metazoa</taxon>
        <taxon>Chordata</taxon>
        <taxon>Craniata</taxon>
        <taxon>Vertebrata</taxon>
        <taxon>Euteleostomi</taxon>
        <taxon>Actinopterygii</taxon>
        <taxon>Neopterygii</taxon>
        <taxon>Teleostei</taxon>
        <taxon>Neoteleostei</taxon>
        <taxon>Acanthomorphata</taxon>
        <taxon>Ovalentaria</taxon>
        <taxon>Atherinomorphae</taxon>
        <taxon>Cyprinodontiformes</taxon>
        <taxon>Goodeidae</taxon>
        <taxon>Ilyodon</taxon>
    </lineage>
</organism>
<evidence type="ECO:0000313" key="1">
    <source>
        <dbReference type="EMBL" id="MEQ2252236.1"/>
    </source>
</evidence>
<proteinExistence type="predicted"/>
<protein>
    <submittedName>
        <fullName evidence="1">Uncharacterized protein</fullName>
    </submittedName>
</protein>
<gene>
    <name evidence="1" type="ORF">ILYODFUR_019625</name>
</gene>
<dbReference type="Proteomes" id="UP001482620">
    <property type="component" value="Unassembled WGS sequence"/>
</dbReference>
<keyword evidence="2" id="KW-1185">Reference proteome</keyword>
<name>A0ABV0V535_9TELE</name>
<reference evidence="1 2" key="1">
    <citation type="submission" date="2021-06" db="EMBL/GenBank/DDBJ databases">
        <authorList>
            <person name="Palmer J.M."/>
        </authorList>
    </citation>
    <scope>NUCLEOTIDE SEQUENCE [LARGE SCALE GENOMIC DNA]</scope>
    <source>
        <strain evidence="2">if_2019</strain>
        <tissue evidence="1">Muscle</tissue>
    </source>
</reference>
<sequence length="102" mass="11491">MLCSLTSCNFVYAPLRIETLNFGFTLLSTDYVSGSFWTTKIIYVLRTSFPTSCIRLDLHQAGSFLLPSSPGPSRKRTLSTLQRKHLHTELIPVCSEFTQNST</sequence>
<accession>A0ABV0V535</accession>
<dbReference type="EMBL" id="JAHRIQ010094659">
    <property type="protein sequence ID" value="MEQ2252236.1"/>
    <property type="molecule type" value="Genomic_DNA"/>
</dbReference>